<sequence>MDSSSIQLIENLKSHFDFIRPSLASSHSRRSVFVHQALKDCSHVFMRIDTVRKPLHAPYDGPFKACPRKGKTFDVVINVRKSTISIDRVKPDFL</sequence>
<keyword evidence="2" id="KW-1185">Reference proteome</keyword>
<dbReference type="EMBL" id="BMAV01011298">
    <property type="protein sequence ID" value="GFY57066.1"/>
    <property type="molecule type" value="Genomic_DNA"/>
</dbReference>
<evidence type="ECO:0000313" key="1">
    <source>
        <dbReference type="EMBL" id="GFY57066.1"/>
    </source>
</evidence>
<reference evidence="1" key="1">
    <citation type="submission" date="2020-08" db="EMBL/GenBank/DDBJ databases">
        <title>Multicomponent nature underlies the extraordinary mechanical properties of spider dragline silk.</title>
        <authorList>
            <person name="Kono N."/>
            <person name="Nakamura H."/>
            <person name="Mori M."/>
            <person name="Yoshida Y."/>
            <person name="Ohtoshi R."/>
            <person name="Malay A.D."/>
            <person name="Moran D.A.P."/>
            <person name="Tomita M."/>
            <person name="Numata K."/>
            <person name="Arakawa K."/>
        </authorList>
    </citation>
    <scope>NUCLEOTIDE SEQUENCE</scope>
</reference>
<dbReference type="PANTHER" id="PTHR38681">
    <property type="entry name" value="RETROVIRUS-RELATED POL POLYPROTEIN FROM TRANSPOSON 412-LIKE PROTEIN-RELATED"/>
    <property type="match status" value="1"/>
</dbReference>
<gene>
    <name evidence="1" type="primary">TY3B-I_1364</name>
    <name evidence="1" type="ORF">TNIN_242681</name>
</gene>
<organism evidence="1 2">
    <name type="scientific">Trichonephila inaurata madagascariensis</name>
    <dbReference type="NCBI Taxonomy" id="2747483"/>
    <lineage>
        <taxon>Eukaryota</taxon>
        <taxon>Metazoa</taxon>
        <taxon>Ecdysozoa</taxon>
        <taxon>Arthropoda</taxon>
        <taxon>Chelicerata</taxon>
        <taxon>Arachnida</taxon>
        <taxon>Araneae</taxon>
        <taxon>Araneomorphae</taxon>
        <taxon>Entelegynae</taxon>
        <taxon>Araneoidea</taxon>
        <taxon>Nephilidae</taxon>
        <taxon>Trichonephila</taxon>
        <taxon>Trichonephila inaurata</taxon>
    </lineage>
</organism>
<protein>
    <submittedName>
        <fullName evidence="1">Transposon Ty3-I Gag-Pol polyprotein</fullName>
    </submittedName>
</protein>
<accession>A0A8X6XPS1</accession>
<dbReference type="AlphaFoldDB" id="A0A8X6XPS1"/>
<name>A0A8X6XPS1_9ARAC</name>
<dbReference type="Proteomes" id="UP000886998">
    <property type="component" value="Unassembled WGS sequence"/>
</dbReference>
<evidence type="ECO:0000313" key="2">
    <source>
        <dbReference type="Proteomes" id="UP000886998"/>
    </source>
</evidence>
<comment type="caution">
    <text evidence="1">The sequence shown here is derived from an EMBL/GenBank/DDBJ whole genome shotgun (WGS) entry which is preliminary data.</text>
</comment>
<dbReference type="PANTHER" id="PTHR38681:SF1">
    <property type="entry name" value="RETROVIRUS-RELATED POL POLYPROTEIN FROM TRANSPOSON 412-LIKE PROTEIN"/>
    <property type="match status" value="1"/>
</dbReference>
<dbReference type="OrthoDB" id="6434010at2759"/>
<proteinExistence type="predicted"/>